<organism evidence="2 3">
    <name type="scientific">Chryseobacterium phosphatilyticum</name>
    <dbReference type="NCBI Taxonomy" id="475075"/>
    <lineage>
        <taxon>Bacteria</taxon>
        <taxon>Pseudomonadati</taxon>
        <taxon>Bacteroidota</taxon>
        <taxon>Flavobacteriia</taxon>
        <taxon>Flavobacteriales</taxon>
        <taxon>Weeksellaceae</taxon>
        <taxon>Chryseobacterium group</taxon>
        <taxon>Chryseobacterium</taxon>
    </lineage>
</organism>
<proteinExistence type="predicted"/>
<feature type="transmembrane region" description="Helical" evidence="1">
    <location>
        <begin position="38"/>
        <end position="57"/>
    </location>
</feature>
<accession>A0A316XBL7</accession>
<evidence type="ECO:0000256" key="1">
    <source>
        <dbReference type="SAM" id="Phobius"/>
    </source>
</evidence>
<sequence length="483" mass="50165">MNTTNDVCVMYVDFWKKRLVKDTFAANKNTMKNRKNHLLLMIFFMNILFSQVGIGTANPRGALDINKETTNNMGLVLPTNSDPRNLINPMGGNVAIGTIMYDSTLSCVRVYKSSGWSNCLCDQCGPGPTPGFTLDCSGGALTGTYAAGTMSNGTKTINYTNATGQPYGAISVASSGVSGLTASAPAGTLANGSGNISLTISGTPSASGTASFTINIAGQSCSFSVNVNSGVIPKRTILSLGAGMYTPNSGNTTAPTTILQSAANFGPTGTVPSQGFDIKAMGTGQGNLAANIATYNPYIIIMTWDYTCNAADAIALKSYLDNGGRAMVFLQQAQPTQILNQVFGGSTVVTAATGTNYVKTITNVNHPILNGPFGDARGKLVGDDNNDASSYTNSNMNNSNVDILSANNGLMVGFVHKTYKLFFWGDGGFPLGAVNNTSTGSYPAGVDASGKPIPKINFGTGVAAGSSVYNSILYANAIAWMIQ</sequence>
<keyword evidence="1" id="KW-1133">Transmembrane helix</keyword>
<gene>
    <name evidence="2" type="ORF">C1631_016395</name>
</gene>
<reference evidence="2 3" key="1">
    <citation type="submission" date="2018-04" db="EMBL/GenBank/DDBJ databases">
        <title>Draft Genome Sequence of Phosphate-Solubilizing Chryseobacterium sp. ISE14 that is a Biocontrol and Plant Growth-Promoting Rhizobacterium Isolated from Cucumber.</title>
        <authorList>
            <person name="Jeong J.-J."/>
            <person name="Sang M.K."/>
            <person name="Choi I.-G."/>
            <person name="Kim K.D."/>
        </authorList>
    </citation>
    <scope>NUCLEOTIDE SEQUENCE [LARGE SCALE GENOMIC DNA]</scope>
    <source>
        <strain evidence="2 3">ISE14</strain>
    </source>
</reference>
<evidence type="ECO:0000313" key="2">
    <source>
        <dbReference type="EMBL" id="PWN68280.1"/>
    </source>
</evidence>
<keyword evidence="1" id="KW-0472">Membrane</keyword>
<dbReference type="AlphaFoldDB" id="A0A316XBL7"/>
<name>A0A316XBL7_9FLAO</name>
<evidence type="ECO:0000313" key="3">
    <source>
        <dbReference type="Proteomes" id="UP000236594"/>
    </source>
</evidence>
<dbReference type="EMBL" id="PPED02000004">
    <property type="protein sequence ID" value="PWN68280.1"/>
    <property type="molecule type" value="Genomic_DNA"/>
</dbReference>
<dbReference type="Proteomes" id="UP000236594">
    <property type="component" value="Unassembled WGS sequence"/>
</dbReference>
<protein>
    <submittedName>
        <fullName evidence="2">Uncharacterized protein</fullName>
    </submittedName>
</protein>
<comment type="caution">
    <text evidence="2">The sequence shown here is derived from an EMBL/GenBank/DDBJ whole genome shotgun (WGS) entry which is preliminary data.</text>
</comment>
<keyword evidence="1" id="KW-0812">Transmembrane</keyword>
<keyword evidence="3" id="KW-1185">Reference proteome</keyword>